<dbReference type="InterPro" id="IPR021417">
    <property type="entry name" value="DUF3060"/>
</dbReference>
<keyword evidence="2" id="KW-1133">Transmembrane helix</keyword>
<name>A0A1C5I5V6_9ACTN</name>
<keyword evidence="2" id="KW-0472">Membrane</keyword>
<dbReference type="EMBL" id="FMDN01000008">
    <property type="protein sequence ID" value="SCG53688.1"/>
    <property type="molecule type" value="Genomic_DNA"/>
</dbReference>
<organism evidence="3 4">
    <name type="scientific">Micromonospora halophytica</name>
    <dbReference type="NCBI Taxonomy" id="47864"/>
    <lineage>
        <taxon>Bacteria</taxon>
        <taxon>Bacillati</taxon>
        <taxon>Actinomycetota</taxon>
        <taxon>Actinomycetes</taxon>
        <taxon>Micromonosporales</taxon>
        <taxon>Micromonosporaceae</taxon>
        <taxon>Micromonospora</taxon>
    </lineage>
</organism>
<evidence type="ECO:0000256" key="2">
    <source>
        <dbReference type="SAM" id="Phobius"/>
    </source>
</evidence>
<gene>
    <name evidence="3" type="ORF">GA0070560_10868</name>
</gene>
<dbReference type="OrthoDB" id="3328426at2"/>
<keyword evidence="2" id="KW-0812">Transmembrane</keyword>
<dbReference type="RefSeq" id="WP_091296004.1">
    <property type="nucleotide sequence ID" value="NZ_FMDN01000008.1"/>
</dbReference>
<accession>A0A1C5I5V6</accession>
<evidence type="ECO:0000256" key="1">
    <source>
        <dbReference type="SAM" id="MobiDB-lite"/>
    </source>
</evidence>
<dbReference type="STRING" id="47864.GA0070560_10868"/>
<proteinExistence type="predicted"/>
<dbReference type="Pfam" id="PF11259">
    <property type="entry name" value="DUF3060"/>
    <property type="match status" value="1"/>
</dbReference>
<feature type="transmembrane region" description="Helical" evidence="2">
    <location>
        <begin position="230"/>
        <end position="251"/>
    </location>
</feature>
<sequence length="360" mass="37678">MTRPDEQGEPTVHLSAGEPTVHLSAGPDEGTVHLGAADRTVSFGGVDPAVGRDATPPFPDVDRTVHLGAAHPTGYPHPTDETVHLRGVDETVHLRGVDETVHLRGVDETVHLRGVDETVHLRGADETVHLHGTDRTVHLHGTGTPGVGDGTWAAADTTARTGAAYPDVTAALTAPTAHGGRAGGATATGRGVPPGGEVRFGPGVPTTPPAAPAWPTAAPPARRRPLWRRVVSVLSALLTVALVVVVGFWLWQRLDPLEITEVNVAVPRPAGDSCDVTVDVVATVRTNGRAGVIEYQWLRSGSTPGALLSERVGWGQKTVTLTLKWAFSGVGTTRETATVNIVDPSPHQARTEVTYACRAS</sequence>
<dbReference type="Proteomes" id="UP000199408">
    <property type="component" value="Unassembled WGS sequence"/>
</dbReference>
<evidence type="ECO:0000313" key="4">
    <source>
        <dbReference type="Proteomes" id="UP000199408"/>
    </source>
</evidence>
<dbReference type="AlphaFoldDB" id="A0A1C5I5V6"/>
<protein>
    <submittedName>
        <fullName evidence="3">Uncharacterized protein</fullName>
    </submittedName>
</protein>
<evidence type="ECO:0000313" key="3">
    <source>
        <dbReference type="EMBL" id="SCG53688.1"/>
    </source>
</evidence>
<feature type="region of interest" description="Disordered" evidence="1">
    <location>
        <begin position="1"/>
        <end position="30"/>
    </location>
</feature>
<keyword evidence="4" id="KW-1185">Reference proteome</keyword>
<reference evidence="4" key="1">
    <citation type="submission" date="2016-06" db="EMBL/GenBank/DDBJ databases">
        <authorList>
            <person name="Varghese N."/>
        </authorList>
    </citation>
    <scope>NUCLEOTIDE SEQUENCE [LARGE SCALE GENOMIC DNA]</scope>
    <source>
        <strain evidence="4">DSM 43171</strain>
    </source>
</reference>